<keyword evidence="2" id="KW-1185">Reference proteome</keyword>
<organism evidence="1 2">
    <name type="scientific">Tetrahymena thermophila (strain SB210)</name>
    <dbReference type="NCBI Taxonomy" id="312017"/>
    <lineage>
        <taxon>Eukaryota</taxon>
        <taxon>Sar</taxon>
        <taxon>Alveolata</taxon>
        <taxon>Ciliophora</taxon>
        <taxon>Intramacronucleata</taxon>
        <taxon>Oligohymenophorea</taxon>
        <taxon>Hymenostomatida</taxon>
        <taxon>Tetrahymenina</taxon>
        <taxon>Tetrahymenidae</taxon>
        <taxon>Tetrahymena</taxon>
    </lineage>
</organism>
<gene>
    <name evidence="1" type="ORF">TTHERM_00632810</name>
</gene>
<dbReference type="AlphaFoldDB" id="Q22X72"/>
<evidence type="ECO:0000313" key="2">
    <source>
        <dbReference type="Proteomes" id="UP000009168"/>
    </source>
</evidence>
<dbReference type="EMBL" id="GG662809">
    <property type="protein sequence ID" value="EAR89774.1"/>
    <property type="molecule type" value="Genomic_DNA"/>
</dbReference>
<dbReference type="RefSeq" id="XP_001010019.1">
    <property type="nucleotide sequence ID" value="XM_001010019.1"/>
</dbReference>
<name>Q22X72_TETTS</name>
<accession>Q22X72</accession>
<sequence length="150" mass="17852">MLKPISTTPIKLLEIKTEFYDLLRTSLYLATRINDNTKRNNYIKSLNNIYHLYQSEGGAKQVDQMYYYQSQCYKILMKMENNHFNFEGQRNFTQNQSIQNLIKNIEARFLWIHFPSIENDEIKLANKQKYSVDFLDSIIGEEKSSHSTSY</sequence>
<dbReference type="HOGENOM" id="CLU_1744205_0_0_1"/>
<dbReference type="Proteomes" id="UP000009168">
    <property type="component" value="Unassembled WGS sequence"/>
</dbReference>
<reference evidence="2" key="1">
    <citation type="journal article" date="2006" name="PLoS Biol.">
        <title>Macronuclear genome sequence of the ciliate Tetrahymena thermophila, a model eukaryote.</title>
        <authorList>
            <person name="Eisen J.A."/>
            <person name="Coyne R.S."/>
            <person name="Wu M."/>
            <person name="Wu D."/>
            <person name="Thiagarajan M."/>
            <person name="Wortman J.R."/>
            <person name="Badger J.H."/>
            <person name="Ren Q."/>
            <person name="Amedeo P."/>
            <person name="Jones K.M."/>
            <person name="Tallon L.J."/>
            <person name="Delcher A.L."/>
            <person name="Salzberg S.L."/>
            <person name="Silva J.C."/>
            <person name="Haas B.J."/>
            <person name="Majoros W.H."/>
            <person name="Farzad M."/>
            <person name="Carlton J.M."/>
            <person name="Smith R.K. Jr."/>
            <person name="Garg J."/>
            <person name="Pearlman R.E."/>
            <person name="Karrer K.M."/>
            <person name="Sun L."/>
            <person name="Manning G."/>
            <person name="Elde N.C."/>
            <person name="Turkewitz A.P."/>
            <person name="Asai D.J."/>
            <person name="Wilkes D.E."/>
            <person name="Wang Y."/>
            <person name="Cai H."/>
            <person name="Collins K."/>
            <person name="Stewart B.A."/>
            <person name="Lee S.R."/>
            <person name="Wilamowska K."/>
            <person name="Weinberg Z."/>
            <person name="Ruzzo W.L."/>
            <person name="Wloga D."/>
            <person name="Gaertig J."/>
            <person name="Frankel J."/>
            <person name="Tsao C.-C."/>
            <person name="Gorovsky M.A."/>
            <person name="Keeling P.J."/>
            <person name="Waller R.F."/>
            <person name="Patron N.J."/>
            <person name="Cherry J.M."/>
            <person name="Stover N.A."/>
            <person name="Krieger C.J."/>
            <person name="del Toro C."/>
            <person name="Ryder H.F."/>
            <person name="Williamson S.C."/>
            <person name="Barbeau R.A."/>
            <person name="Hamilton E.P."/>
            <person name="Orias E."/>
        </authorList>
    </citation>
    <scope>NUCLEOTIDE SEQUENCE [LARGE SCALE GENOMIC DNA]</scope>
    <source>
        <strain evidence="2">SB210</strain>
    </source>
</reference>
<dbReference type="InParanoid" id="Q22X72"/>
<evidence type="ECO:0000313" key="1">
    <source>
        <dbReference type="EMBL" id="EAR89774.1"/>
    </source>
</evidence>
<dbReference type="KEGG" id="tet:TTHERM_00632810"/>
<protein>
    <submittedName>
        <fullName evidence="1">Uncharacterized protein</fullName>
    </submittedName>
</protein>
<proteinExistence type="predicted"/>
<dbReference type="GeneID" id="7826177"/>